<evidence type="ECO:0000313" key="3">
    <source>
        <dbReference type="EMBL" id="QSE77133.1"/>
    </source>
</evidence>
<feature type="chain" id="PRO_5041299984" description="DUF5648 domain-containing protein" evidence="1">
    <location>
        <begin position="27"/>
        <end position="187"/>
    </location>
</feature>
<dbReference type="Pfam" id="PF18885">
    <property type="entry name" value="DUF5648"/>
    <property type="match status" value="1"/>
</dbReference>
<keyword evidence="4" id="KW-1185">Reference proteome</keyword>
<gene>
    <name evidence="3" type="ORF">JW886_02415</name>
</gene>
<reference evidence="3 4" key="1">
    <citation type="submission" date="2021-02" db="EMBL/GenBank/DDBJ databases">
        <title>Complete genome sequence of Lactococcus lactis strain K_LL004.</title>
        <authorList>
            <person name="Kim H.B."/>
        </authorList>
    </citation>
    <scope>NUCLEOTIDE SEQUENCE [LARGE SCALE GENOMIC DNA]</scope>
    <source>
        <strain evidence="3 4">K_LL004</strain>
    </source>
</reference>
<keyword evidence="1" id="KW-0732">Signal</keyword>
<evidence type="ECO:0000259" key="2">
    <source>
        <dbReference type="Pfam" id="PF18885"/>
    </source>
</evidence>
<organism evidence="3 4">
    <name type="scientific">Lactococcus taiwanensis</name>
    <dbReference type="NCBI Taxonomy" id="1151742"/>
    <lineage>
        <taxon>Bacteria</taxon>
        <taxon>Bacillati</taxon>
        <taxon>Bacillota</taxon>
        <taxon>Bacilli</taxon>
        <taxon>Lactobacillales</taxon>
        <taxon>Streptococcaceae</taxon>
        <taxon>Lactococcus</taxon>
    </lineage>
</organism>
<dbReference type="KEGG" id="lti:JW886_02415"/>
<protein>
    <recommendedName>
        <fullName evidence="2">DUF5648 domain-containing protein</fullName>
    </recommendedName>
</protein>
<sequence length="187" mass="21570">MKKSVILVFLVIFCVTLSFNIQTTVAQTSPSTTRVPILRLYNPNSGEHLFTMRGAEVEVLCHIGWRYEGSAWEVPKPPSADWYPNPEKYRTVYRIYNSIAGEHFYTSSLYEKNSVLKHSGWLDDGDFFWFPTVTKGGSPVYRLYNPNATVGSHHYTMSAFERDNLVKLGWHYEGVAWKAYPYPLLQD</sequence>
<feature type="signal peptide" evidence="1">
    <location>
        <begin position="1"/>
        <end position="26"/>
    </location>
</feature>
<evidence type="ECO:0000313" key="4">
    <source>
        <dbReference type="Proteomes" id="UP000663608"/>
    </source>
</evidence>
<dbReference type="RefSeq" id="WP_205872221.1">
    <property type="nucleotide sequence ID" value="NZ_CP070872.1"/>
</dbReference>
<accession>A0AA45KIF0</accession>
<proteinExistence type="predicted"/>
<dbReference type="InterPro" id="IPR043708">
    <property type="entry name" value="DUF5648"/>
</dbReference>
<name>A0AA45KIF0_9LACT</name>
<dbReference type="Proteomes" id="UP000663608">
    <property type="component" value="Chromosome"/>
</dbReference>
<evidence type="ECO:0000256" key="1">
    <source>
        <dbReference type="SAM" id="SignalP"/>
    </source>
</evidence>
<feature type="domain" description="DUF5648" evidence="2">
    <location>
        <begin position="36"/>
        <end position="179"/>
    </location>
</feature>
<dbReference type="AlphaFoldDB" id="A0AA45KIF0"/>
<dbReference type="EMBL" id="CP070872">
    <property type="protein sequence ID" value="QSE77133.1"/>
    <property type="molecule type" value="Genomic_DNA"/>
</dbReference>